<dbReference type="Pfam" id="PF00425">
    <property type="entry name" value="Chorismate_bind"/>
    <property type="match status" value="1"/>
</dbReference>
<evidence type="ECO:0000256" key="5">
    <source>
        <dbReference type="ARBA" id="ARBA00022842"/>
    </source>
</evidence>
<comment type="caution">
    <text evidence="12">The sequence shown here is derived from an EMBL/GenBank/DDBJ whole genome shotgun (WGS) entry which is preliminary data.</text>
</comment>
<protein>
    <recommendedName>
        <fullName evidence="3">Anthranilate synthase component 1</fullName>
    </recommendedName>
</protein>
<reference evidence="12" key="1">
    <citation type="journal article" date="2020" name="mSystems">
        <title>Genome- and Community-Level Interaction Insights into Carbon Utilization and Element Cycling Functions of Hydrothermarchaeota in Hydrothermal Sediment.</title>
        <authorList>
            <person name="Zhou Z."/>
            <person name="Liu Y."/>
            <person name="Xu W."/>
            <person name="Pan J."/>
            <person name="Luo Z.H."/>
            <person name="Li M."/>
        </authorList>
    </citation>
    <scope>NUCLEOTIDE SEQUENCE [LARGE SCALE GENOMIC DNA]</scope>
    <source>
        <strain evidence="12">SpSt-456</strain>
    </source>
</reference>
<feature type="region of interest" description="Disordered" evidence="9">
    <location>
        <begin position="209"/>
        <end position="240"/>
    </location>
</feature>
<comment type="function">
    <text evidence="7">Part of a heterotetrameric complex that catalyzes the two-step biosynthesis of anthranilate, an intermediate in the biosynthesis of L-tryptophan. In the first step, the glutamine-binding beta subunit (TrpG) of anthranilate synthase (AS) provides the glutamine amidotransferase activity which generates ammonia as a substrate that, along with chorismate, is used in the second step, catalyzed by the large alpha subunit of AS (TrpE) to produce anthranilate. In the absence of TrpG, TrpE can synthesize anthranilate directly from chorismate and high concentrations of ammonia.</text>
</comment>
<dbReference type="Pfam" id="PF04715">
    <property type="entry name" value="Anth_synt_I_N"/>
    <property type="match status" value="1"/>
</dbReference>
<evidence type="ECO:0000259" key="10">
    <source>
        <dbReference type="Pfam" id="PF00425"/>
    </source>
</evidence>
<evidence type="ECO:0000256" key="1">
    <source>
        <dbReference type="ARBA" id="ARBA00001946"/>
    </source>
</evidence>
<dbReference type="PANTHER" id="PTHR11236:SF48">
    <property type="entry name" value="ISOCHORISMATE SYNTHASE MENF"/>
    <property type="match status" value="1"/>
</dbReference>
<organism evidence="12">
    <name type="scientific">Desulfacinum infernum</name>
    <dbReference type="NCBI Taxonomy" id="35837"/>
    <lineage>
        <taxon>Bacteria</taxon>
        <taxon>Pseudomonadati</taxon>
        <taxon>Thermodesulfobacteriota</taxon>
        <taxon>Syntrophobacteria</taxon>
        <taxon>Syntrophobacterales</taxon>
        <taxon>Syntrophobacteraceae</taxon>
        <taxon>Desulfacinum</taxon>
    </lineage>
</organism>
<dbReference type="PRINTS" id="PR00095">
    <property type="entry name" value="ANTSNTHASEI"/>
</dbReference>
<evidence type="ECO:0000256" key="3">
    <source>
        <dbReference type="ARBA" id="ARBA00020653"/>
    </source>
</evidence>
<dbReference type="PANTHER" id="PTHR11236">
    <property type="entry name" value="AMINOBENZOATE/ANTHRANILATE SYNTHASE"/>
    <property type="match status" value="1"/>
</dbReference>
<evidence type="ECO:0000256" key="7">
    <source>
        <dbReference type="ARBA" id="ARBA00025634"/>
    </source>
</evidence>
<comment type="subunit">
    <text evidence="2">Heterotetramer consisting of two non-identical subunits: a beta subunit (TrpG) and a large alpha subunit (TrpE).</text>
</comment>
<keyword evidence="5" id="KW-0460">Magnesium</keyword>
<feature type="compositionally biased region" description="Basic and acidic residues" evidence="9">
    <location>
        <begin position="228"/>
        <end position="240"/>
    </location>
</feature>
<feature type="domain" description="Chorismate-utilising enzyme C-terminal" evidence="10">
    <location>
        <begin position="252"/>
        <end position="505"/>
    </location>
</feature>
<evidence type="ECO:0000259" key="11">
    <source>
        <dbReference type="Pfam" id="PF04715"/>
    </source>
</evidence>
<dbReference type="InterPro" id="IPR006805">
    <property type="entry name" value="Anth_synth_I_N"/>
</dbReference>
<evidence type="ECO:0000256" key="8">
    <source>
        <dbReference type="ARBA" id="ARBA00047683"/>
    </source>
</evidence>
<feature type="compositionally biased region" description="Low complexity" evidence="9">
    <location>
        <begin position="216"/>
        <end position="227"/>
    </location>
</feature>
<evidence type="ECO:0000256" key="4">
    <source>
        <dbReference type="ARBA" id="ARBA00022723"/>
    </source>
</evidence>
<dbReference type="GO" id="GO:0004049">
    <property type="term" value="F:anthranilate synthase activity"/>
    <property type="evidence" value="ECO:0007669"/>
    <property type="project" value="UniProtKB-EC"/>
</dbReference>
<dbReference type="GO" id="GO:0000162">
    <property type="term" value="P:L-tryptophan biosynthetic process"/>
    <property type="evidence" value="ECO:0007669"/>
    <property type="project" value="TreeGrafter"/>
</dbReference>
<evidence type="ECO:0000313" key="12">
    <source>
        <dbReference type="EMBL" id="HFK98693.1"/>
    </source>
</evidence>
<evidence type="ECO:0000256" key="9">
    <source>
        <dbReference type="SAM" id="MobiDB-lite"/>
    </source>
</evidence>
<gene>
    <name evidence="12" type="ORF">ENS06_15375</name>
</gene>
<comment type="cofactor">
    <cofactor evidence="1">
        <name>Mg(2+)</name>
        <dbReference type="ChEBI" id="CHEBI:18420"/>
    </cofactor>
</comment>
<dbReference type="GO" id="GO:0046872">
    <property type="term" value="F:metal ion binding"/>
    <property type="evidence" value="ECO:0007669"/>
    <property type="project" value="UniProtKB-KW"/>
</dbReference>
<feature type="domain" description="Anthranilate synthase component I N-terminal" evidence="11">
    <location>
        <begin position="31"/>
        <end position="171"/>
    </location>
</feature>
<keyword evidence="6" id="KW-0456">Lyase</keyword>
<accession>A0A832EL05</accession>
<dbReference type="InterPro" id="IPR015890">
    <property type="entry name" value="Chorismate_C"/>
</dbReference>
<evidence type="ECO:0000256" key="6">
    <source>
        <dbReference type="ARBA" id="ARBA00023239"/>
    </source>
</evidence>
<evidence type="ECO:0000256" key="2">
    <source>
        <dbReference type="ARBA" id="ARBA00011575"/>
    </source>
</evidence>
<dbReference type="Gene3D" id="3.60.120.10">
    <property type="entry name" value="Anthranilate synthase"/>
    <property type="match status" value="1"/>
</dbReference>
<name>A0A832EL05_9BACT</name>
<proteinExistence type="predicted"/>
<keyword evidence="4" id="KW-0479">Metal-binding</keyword>
<sequence>MKLRFFPTRKEFAELLGRGNLVPVCCDILADTETPVSALAKIRRSGRPVFLLESVEGGERWGRYSFLGASASRHVRIFRDRVDLMENGRRRSLDHGGDPLSVLRALMAPYRPVTVPGLPRFWGGLVGWFAYETVSFFERIPHGLPPEEPLAHVVMTDELLIFDNVRHTLTLLVPVYRENDADDPERLYDEAVSRLESLAESLGRPLQAPAVPLPEPASSASSQPFPSAEEREPHALQEKAAEAGAFRSALSRDAFLAMVRTVKAHITAGDVIQTVISQPFVLQPAPDPWFLYRAQRYVNPSPYMFFMELDDRILVGSSPETMVRLENGVATLRPIAGTRPRGATEQEDRRLADELLKDPKERAEHLMLVDLGRNDLGRVAETGTVQVTDLMVVERYSHVMHLVSNITCDLRRDADAWDLLRATFPAGTLTGAPKIRAMEIIAALEPAPRGPYGGAVGYISFTGNMDLAITIRTACLQNGIMTVQTGAGIVADSVPEREYEETVNKAKAMLKAVALLHQATQASP</sequence>
<dbReference type="InterPro" id="IPR005801">
    <property type="entry name" value="ADC_synthase"/>
</dbReference>
<dbReference type="InterPro" id="IPR019999">
    <property type="entry name" value="Anth_synth_I-like"/>
</dbReference>
<dbReference type="SUPFAM" id="SSF56322">
    <property type="entry name" value="ADC synthase"/>
    <property type="match status" value="1"/>
</dbReference>
<dbReference type="AlphaFoldDB" id="A0A832EL05"/>
<comment type="catalytic activity">
    <reaction evidence="8">
        <text>chorismate + L-glutamine = anthranilate + pyruvate + L-glutamate + H(+)</text>
        <dbReference type="Rhea" id="RHEA:21732"/>
        <dbReference type="ChEBI" id="CHEBI:15361"/>
        <dbReference type="ChEBI" id="CHEBI:15378"/>
        <dbReference type="ChEBI" id="CHEBI:16567"/>
        <dbReference type="ChEBI" id="CHEBI:29748"/>
        <dbReference type="ChEBI" id="CHEBI:29985"/>
        <dbReference type="ChEBI" id="CHEBI:58359"/>
        <dbReference type="EC" id="4.1.3.27"/>
    </reaction>
</comment>
<dbReference type="EMBL" id="DSTK01000041">
    <property type="protein sequence ID" value="HFK98693.1"/>
    <property type="molecule type" value="Genomic_DNA"/>
</dbReference>